<protein>
    <submittedName>
        <fullName evidence="1">Uncharacterized protein</fullName>
    </submittedName>
</protein>
<reference evidence="1" key="1">
    <citation type="submission" date="2014-11" db="EMBL/GenBank/DDBJ databases">
        <authorList>
            <person name="Amaro Gonzalez C."/>
        </authorList>
    </citation>
    <scope>NUCLEOTIDE SEQUENCE</scope>
</reference>
<sequence length="40" mass="5094">MYMYFVCLILHFFLFIFAFFCRFFDLNKENLLYDIFFLST</sequence>
<name>A0A0E9UP78_ANGAN</name>
<organism evidence="1">
    <name type="scientific">Anguilla anguilla</name>
    <name type="common">European freshwater eel</name>
    <name type="synonym">Muraena anguilla</name>
    <dbReference type="NCBI Taxonomy" id="7936"/>
    <lineage>
        <taxon>Eukaryota</taxon>
        <taxon>Metazoa</taxon>
        <taxon>Chordata</taxon>
        <taxon>Craniata</taxon>
        <taxon>Vertebrata</taxon>
        <taxon>Euteleostomi</taxon>
        <taxon>Actinopterygii</taxon>
        <taxon>Neopterygii</taxon>
        <taxon>Teleostei</taxon>
        <taxon>Anguilliformes</taxon>
        <taxon>Anguillidae</taxon>
        <taxon>Anguilla</taxon>
    </lineage>
</organism>
<evidence type="ECO:0000313" key="1">
    <source>
        <dbReference type="EMBL" id="JAH67602.1"/>
    </source>
</evidence>
<dbReference type="EMBL" id="GBXM01040975">
    <property type="protein sequence ID" value="JAH67602.1"/>
    <property type="molecule type" value="Transcribed_RNA"/>
</dbReference>
<accession>A0A0E9UP78</accession>
<dbReference type="AlphaFoldDB" id="A0A0E9UP78"/>
<proteinExistence type="predicted"/>
<reference evidence="1" key="2">
    <citation type="journal article" date="2015" name="Fish Shellfish Immunol.">
        <title>Early steps in the European eel (Anguilla anguilla)-Vibrio vulnificus interaction in the gills: Role of the RtxA13 toxin.</title>
        <authorList>
            <person name="Callol A."/>
            <person name="Pajuelo D."/>
            <person name="Ebbesson L."/>
            <person name="Teles M."/>
            <person name="MacKenzie S."/>
            <person name="Amaro C."/>
        </authorList>
    </citation>
    <scope>NUCLEOTIDE SEQUENCE</scope>
</reference>